<comment type="caution">
    <text evidence="1">The sequence shown here is derived from an EMBL/GenBank/DDBJ whole genome shotgun (WGS) entry which is preliminary data.</text>
</comment>
<gene>
    <name evidence="1" type="ORF">BKA07_001656</name>
</gene>
<name>A0A846S3A3_9MICO</name>
<evidence type="ECO:0000313" key="2">
    <source>
        <dbReference type="Proteomes" id="UP000576792"/>
    </source>
</evidence>
<dbReference type="AlphaFoldDB" id="A0A846S3A3"/>
<dbReference type="Pfam" id="PF08843">
    <property type="entry name" value="AbiEii"/>
    <property type="match status" value="1"/>
</dbReference>
<proteinExistence type="predicted"/>
<evidence type="ECO:0008006" key="3">
    <source>
        <dbReference type="Google" id="ProtNLM"/>
    </source>
</evidence>
<dbReference type="EMBL" id="JAATJN010000001">
    <property type="protein sequence ID" value="NJC56621.1"/>
    <property type="molecule type" value="Genomic_DNA"/>
</dbReference>
<protein>
    <recommendedName>
        <fullName evidence="3">Nucleotidyl transferase AbiEii toxin, Type IV TA system</fullName>
    </recommendedName>
</protein>
<dbReference type="InterPro" id="IPR014942">
    <property type="entry name" value="AbiEii"/>
</dbReference>
<evidence type="ECO:0000313" key="1">
    <source>
        <dbReference type="EMBL" id="NJC56621.1"/>
    </source>
</evidence>
<reference evidence="1 2" key="1">
    <citation type="submission" date="2020-03" db="EMBL/GenBank/DDBJ databases">
        <title>Sequencing the genomes of 1000 actinobacteria strains.</title>
        <authorList>
            <person name="Klenk H.-P."/>
        </authorList>
    </citation>
    <scope>NUCLEOTIDE SEQUENCE [LARGE SCALE GENOMIC DNA]</scope>
    <source>
        <strain evidence="1 2">DSM 18964</strain>
    </source>
</reference>
<sequence>MSEYTSPSAVVRAISDVAKSQAKEVGGNTAAIVEMEYRNRLLTRVFVASDPSWVLKGGTSTLVRLPDARATKDIDLLRESGTLEAAIEELKKLAALDLGDFFRFTLLTSGPILEGEGQGAREGAVLVFDVYCGQKKLNRVSVDLVVSRTPLTSAVEVGESPLAKKLPMLPHRLYRLYPLSARSPKRPAQWSKPTSLISLRHDRKIWSTSSRMPRPNSSKVLPFGKQLLPKPDFEDYRASTLPVECLHGTGYGSIRRQPIESLTVTGIRPSLMQ</sequence>
<organism evidence="1 2">
    <name type="scientific">Brevibacterium marinum</name>
    <dbReference type="NCBI Taxonomy" id="418643"/>
    <lineage>
        <taxon>Bacteria</taxon>
        <taxon>Bacillati</taxon>
        <taxon>Actinomycetota</taxon>
        <taxon>Actinomycetes</taxon>
        <taxon>Micrococcales</taxon>
        <taxon>Brevibacteriaceae</taxon>
        <taxon>Brevibacterium</taxon>
    </lineage>
</organism>
<dbReference type="Proteomes" id="UP000576792">
    <property type="component" value="Unassembled WGS sequence"/>
</dbReference>
<keyword evidence="2" id="KW-1185">Reference proteome</keyword>
<accession>A0A846S3A3</accession>